<dbReference type="RefSeq" id="WP_248956393.1">
    <property type="nucleotide sequence ID" value="NZ_JAKIKU010000009.1"/>
</dbReference>
<dbReference type="EMBL" id="JAKIKU010000009">
    <property type="protein sequence ID" value="MCL1046846.1"/>
    <property type="molecule type" value="Genomic_DNA"/>
</dbReference>
<dbReference type="PRINTS" id="PR01790">
    <property type="entry name" value="SMP30FAMILY"/>
</dbReference>
<evidence type="ECO:0000256" key="1">
    <source>
        <dbReference type="ARBA" id="ARBA00022801"/>
    </source>
</evidence>
<comment type="caution">
    <text evidence="3">The sequence shown here is derived from an EMBL/GenBank/DDBJ whole genome shotgun (WGS) entry which is preliminary data.</text>
</comment>
<dbReference type="InterPro" id="IPR051262">
    <property type="entry name" value="SMP-30/CGR1_Lactonase"/>
</dbReference>
<dbReference type="SUPFAM" id="SSF63829">
    <property type="entry name" value="Calcium-dependent phosphotriesterase"/>
    <property type="match status" value="1"/>
</dbReference>
<dbReference type="InterPro" id="IPR011042">
    <property type="entry name" value="6-blade_b-propeller_TolB-like"/>
</dbReference>
<accession>A0ABT0KSK4</accession>
<keyword evidence="1" id="KW-0378">Hydrolase</keyword>
<keyword evidence="4" id="KW-1185">Reference proteome</keyword>
<dbReference type="Pfam" id="PF08450">
    <property type="entry name" value="SGL"/>
    <property type="match status" value="1"/>
</dbReference>
<dbReference type="PANTHER" id="PTHR47572">
    <property type="entry name" value="LIPOPROTEIN-RELATED"/>
    <property type="match status" value="1"/>
</dbReference>
<feature type="domain" description="SMP-30/Gluconolactonase/LRE-like region" evidence="2">
    <location>
        <begin position="71"/>
        <end position="317"/>
    </location>
</feature>
<protein>
    <submittedName>
        <fullName evidence="3">SMP-30/gluconolactonase/LRE family protein</fullName>
    </submittedName>
</protein>
<dbReference type="InterPro" id="IPR005511">
    <property type="entry name" value="SMP-30"/>
</dbReference>
<sequence>MNTISNIMIKRFFTFGVLAAFSSHSIAVDKLHSMDIKDTIPEIIESCPKNILPLASDLSPLLITSELKFLEGPTWSRLTGKFYFSEMDFNSPQTNGPEATIYSWSEQDGIELFIENSGTNGLLAENKQLISMNHDTRSVNTFSLTTKERMLMVNDYNSAKFNSPNDLIKHPSGELFFTDPDWQLSERPQQTPFTGVYKVSEDNKVTLLSTKFIKPNGISLSSDNKTIYIGDYSHQIFAHQLTKNNELGELLFKINIDTPDGINVDCAGNIYAASHNEGNLYVYNPQGELLQSVYIAPKITNLAFGGQDLKTILVTTGNGLFTFRSNIPGITPTHSN</sequence>
<evidence type="ECO:0000259" key="2">
    <source>
        <dbReference type="Pfam" id="PF08450"/>
    </source>
</evidence>
<dbReference type="Gene3D" id="2.120.10.30">
    <property type="entry name" value="TolB, C-terminal domain"/>
    <property type="match status" value="1"/>
</dbReference>
<gene>
    <name evidence="3" type="ORF">L2737_16165</name>
</gene>
<proteinExistence type="predicted"/>
<reference evidence="3 4" key="1">
    <citation type="submission" date="2022-01" db="EMBL/GenBank/DDBJ databases">
        <title>Whole genome-based taxonomy of the Shewanellaceae.</title>
        <authorList>
            <person name="Martin-Rodriguez A.J."/>
        </authorList>
    </citation>
    <scope>NUCLEOTIDE SEQUENCE [LARGE SCALE GENOMIC DNA]</scope>
    <source>
        <strain evidence="3 4">DSM 24955</strain>
    </source>
</reference>
<evidence type="ECO:0000313" key="4">
    <source>
        <dbReference type="Proteomes" id="UP001202134"/>
    </source>
</evidence>
<dbReference type="PANTHER" id="PTHR47572:SF4">
    <property type="entry name" value="LACTONASE DRP35"/>
    <property type="match status" value="1"/>
</dbReference>
<organism evidence="3 4">
    <name type="scientific">Shewanella electrodiphila</name>
    <dbReference type="NCBI Taxonomy" id="934143"/>
    <lineage>
        <taxon>Bacteria</taxon>
        <taxon>Pseudomonadati</taxon>
        <taxon>Pseudomonadota</taxon>
        <taxon>Gammaproteobacteria</taxon>
        <taxon>Alteromonadales</taxon>
        <taxon>Shewanellaceae</taxon>
        <taxon>Shewanella</taxon>
    </lineage>
</organism>
<dbReference type="Proteomes" id="UP001202134">
    <property type="component" value="Unassembled WGS sequence"/>
</dbReference>
<dbReference type="InterPro" id="IPR013658">
    <property type="entry name" value="SGL"/>
</dbReference>
<evidence type="ECO:0000313" key="3">
    <source>
        <dbReference type="EMBL" id="MCL1046846.1"/>
    </source>
</evidence>
<name>A0ABT0KSK4_9GAMM</name>